<sequence>MLPKPTLSFTIPSVHDHTKLDCRVFHPASLGSQPPNAPRWGRHVAVVAHPYAPLGGSYDDPVVDVVAGTLLQLGFMVATFNFRGASSSSGARTSWTSRPEQADYMSVVGFMAYYAHYIDSPHRISTEGSVSPIMLQAGYSYGAMVTTKLPPLDTILAIFESPPIHGAAADIRLRAQHLAEQQNRLLDHPASPRKSLGMRVGGDEELPRQSRERRRSHSLDREERIRKGVRDILARTKRIHRKHRHESHDHAGEAPVGEEECMAKAENPLPYRSAYVAVSPPIGVVTNLATMSFANPFSGWPKRAAKADGPGTHHEGAAEPGLDASETKLARNPTLAVYGDQDGFLTLRKFREWTTKLKAHEDSRFCDKEVSGAGHFWVEEGVMYELRNAVGAFATELLGFKAQILQPYDGS</sequence>
<reference evidence="2" key="1">
    <citation type="submission" date="2021-03" db="EMBL/GenBank/DDBJ databases">
        <title>Revisited historic fungal species revealed as producer of novel bioactive compounds through whole genome sequencing and comparative genomics.</title>
        <authorList>
            <person name="Vignolle G.A."/>
            <person name="Hochenegger N."/>
            <person name="Mach R.L."/>
            <person name="Mach-Aigner A.R."/>
            <person name="Javad Rahimi M."/>
            <person name="Salim K.A."/>
            <person name="Chan C.M."/>
            <person name="Lim L.B.L."/>
            <person name="Cai F."/>
            <person name="Druzhinina I.S."/>
            <person name="U'Ren J.M."/>
            <person name="Derntl C."/>
        </authorList>
    </citation>
    <scope>NUCLEOTIDE SEQUENCE</scope>
    <source>
        <strain evidence="2">TUCIM 5799</strain>
    </source>
</reference>
<evidence type="ECO:0000313" key="3">
    <source>
        <dbReference type="Proteomes" id="UP000829685"/>
    </source>
</evidence>
<dbReference type="InterPro" id="IPR029058">
    <property type="entry name" value="AB_hydrolase_fold"/>
</dbReference>
<evidence type="ECO:0000313" key="2">
    <source>
        <dbReference type="EMBL" id="KAI1853075.1"/>
    </source>
</evidence>
<feature type="compositionally biased region" description="Basic and acidic residues" evidence="1">
    <location>
        <begin position="201"/>
        <end position="210"/>
    </location>
</feature>
<dbReference type="Proteomes" id="UP000829685">
    <property type="component" value="Unassembled WGS sequence"/>
</dbReference>
<protein>
    <submittedName>
        <fullName evidence="2">Uncharacterized protein</fullName>
    </submittedName>
</protein>
<organism evidence="2 3">
    <name type="scientific">Neoarthrinium moseri</name>
    <dbReference type="NCBI Taxonomy" id="1658444"/>
    <lineage>
        <taxon>Eukaryota</taxon>
        <taxon>Fungi</taxon>
        <taxon>Dikarya</taxon>
        <taxon>Ascomycota</taxon>
        <taxon>Pezizomycotina</taxon>
        <taxon>Sordariomycetes</taxon>
        <taxon>Xylariomycetidae</taxon>
        <taxon>Amphisphaeriales</taxon>
        <taxon>Apiosporaceae</taxon>
        <taxon>Neoarthrinium</taxon>
    </lineage>
</organism>
<proteinExistence type="predicted"/>
<dbReference type="PANTHER" id="PTHR42103:SF2">
    <property type="entry name" value="AB HYDROLASE-1 DOMAIN-CONTAINING PROTEIN"/>
    <property type="match status" value="1"/>
</dbReference>
<dbReference type="PANTHER" id="PTHR42103">
    <property type="entry name" value="ALPHA/BETA-HYDROLASES SUPERFAMILY PROTEIN"/>
    <property type="match status" value="1"/>
</dbReference>
<feature type="region of interest" description="Disordered" evidence="1">
    <location>
        <begin position="183"/>
        <end position="223"/>
    </location>
</feature>
<accession>A0A9Q0AJE2</accession>
<feature type="region of interest" description="Disordered" evidence="1">
    <location>
        <begin position="237"/>
        <end position="257"/>
    </location>
</feature>
<comment type="caution">
    <text evidence="2">The sequence shown here is derived from an EMBL/GenBank/DDBJ whole genome shotgun (WGS) entry which is preliminary data.</text>
</comment>
<dbReference type="AlphaFoldDB" id="A0A9Q0AJE2"/>
<keyword evidence="3" id="KW-1185">Reference proteome</keyword>
<gene>
    <name evidence="2" type="ORF">JX265_012831</name>
</gene>
<evidence type="ECO:0000256" key="1">
    <source>
        <dbReference type="SAM" id="MobiDB-lite"/>
    </source>
</evidence>
<name>A0A9Q0AJE2_9PEZI</name>
<dbReference type="Gene3D" id="3.40.50.1820">
    <property type="entry name" value="alpha/beta hydrolase"/>
    <property type="match status" value="2"/>
</dbReference>
<dbReference type="EMBL" id="JAFIMR010000058">
    <property type="protein sequence ID" value="KAI1853075.1"/>
    <property type="molecule type" value="Genomic_DNA"/>
</dbReference>
<feature type="region of interest" description="Disordered" evidence="1">
    <location>
        <begin position="303"/>
        <end position="325"/>
    </location>
</feature>
<dbReference type="SUPFAM" id="SSF53474">
    <property type="entry name" value="alpha/beta-Hydrolases"/>
    <property type="match status" value="1"/>
</dbReference>